<organism evidence="6 7">
    <name type="scientific">Parapedobacter pyrenivorans</name>
    <dbReference type="NCBI Taxonomy" id="1305674"/>
    <lineage>
        <taxon>Bacteria</taxon>
        <taxon>Pseudomonadati</taxon>
        <taxon>Bacteroidota</taxon>
        <taxon>Sphingobacteriia</taxon>
        <taxon>Sphingobacteriales</taxon>
        <taxon>Sphingobacteriaceae</taxon>
        <taxon>Parapedobacter</taxon>
    </lineage>
</organism>
<dbReference type="InterPro" id="IPR000577">
    <property type="entry name" value="Carb_kinase_FGGY"/>
</dbReference>
<evidence type="ECO:0000313" key="7">
    <source>
        <dbReference type="Proteomes" id="UP000660862"/>
    </source>
</evidence>
<accession>A0A917HC87</accession>
<evidence type="ECO:0000256" key="1">
    <source>
        <dbReference type="ARBA" id="ARBA00009156"/>
    </source>
</evidence>
<comment type="caution">
    <text evidence="6">The sequence shown here is derived from an EMBL/GenBank/DDBJ whole genome shotgun (WGS) entry which is preliminary data.</text>
</comment>
<feature type="domain" description="Carbohydrate kinase FGGY C-terminal" evidence="5">
    <location>
        <begin position="352"/>
        <end position="441"/>
    </location>
</feature>
<dbReference type="SUPFAM" id="SSF53067">
    <property type="entry name" value="Actin-like ATPase domain"/>
    <property type="match status" value="2"/>
</dbReference>
<proteinExistence type="inferred from homology"/>
<dbReference type="Proteomes" id="UP000660862">
    <property type="component" value="Unassembled WGS sequence"/>
</dbReference>
<evidence type="ECO:0000259" key="4">
    <source>
        <dbReference type="Pfam" id="PF00370"/>
    </source>
</evidence>
<dbReference type="InterPro" id="IPR050406">
    <property type="entry name" value="FGGY_Carb_Kinase"/>
</dbReference>
<dbReference type="GO" id="GO:0016301">
    <property type="term" value="F:kinase activity"/>
    <property type="evidence" value="ECO:0007669"/>
    <property type="project" value="UniProtKB-KW"/>
</dbReference>
<dbReference type="Gene3D" id="3.30.420.40">
    <property type="match status" value="2"/>
</dbReference>
<dbReference type="PANTHER" id="PTHR43095:SF2">
    <property type="entry name" value="GLUCONOKINASE"/>
    <property type="match status" value="1"/>
</dbReference>
<dbReference type="Pfam" id="PF02782">
    <property type="entry name" value="FGGY_C"/>
    <property type="match status" value="1"/>
</dbReference>
<sequence length="483" mass="53833">MNNMTQQAYLIVDIGTGNVRAAIVSTKGELLALQRENLRYQKDDDYPDSIAFNPTQLWQQIKLLTEKVLAVASNVHIAALTATSQREGLVALDREGNPIIGMSNHDNRGREWESMINDKNRMYALTGRYPTALFSALKLVGLRERKPDLWNRIASFTSISDWVQFQFSGVLGYEHSQASETLLYDVNAGAWSANLCSVFDLPMSLLPPLKSSGQVLGNIRADIAQEWGIAVDALVVVGGADTQLAVHSTKPERDDVVIVSGTTTPIIKVVDAYITDEQQRTWTGRHIDADSFMLEANAGVTGLNYQRLREIFYPNEDYEIIEQELDETSYSQCMASLGSLVADEDTPLTKGGFIFNAPVSHQLTRGGFVFAILWDIACSIYENYKVLDKVAPHNRDYIWACGGGVQSRKLRQFIANLTNKNVRICNTYRQSSVLGGAFICAEATGQQGAALELLDEVTPQNREQFLELYAEWKRARHTFSQIS</sequence>
<reference evidence="6" key="2">
    <citation type="submission" date="2020-09" db="EMBL/GenBank/DDBJ databases">
        <authorList>
            <person name="Sun Q."/>
            <person name="Zhou Y."/>
        </authorList>
    </citation>
    <scope>NUCLEOTIDE SEQUENCE</scope>
    <source>
        <strain evidence="6">CGMCC 1.12195</strain>
    </source>
</reference>
<dbReference type="PANTHER" id="PTHR43095">
    <property type="entry name" value="SUGAR KINASE"/>
    <property type="match status" value="1"/>
</dbReference>
<feature type="domain" description="Carbohydrate kinase FGGY N-terminal" evidence="4">
    <location>
        <begin position="9"/>
        <end position="246"/>
    </location>
</feature>
<dbReference type="CDD" id="cd07798">
    <property type="entry name" value="ASKHA_NBD_FGGY_YoaC-like"/>
    <property type="match status" value="1"/>
</dbReference>
<keyword evidence="3 6" id="KW-0418">Kinase</keyword>
<dbReference type="EMBL" id="BMER01000001">
    <property type="protein sequence ID" value="GGG74123.1"/>
    <property type="molecule type" value="Genomic_DNA"/>
</dbReference>
<dbReference type="Pfam" id="PF00370">
    <property type="entry name" value="FGGY_N"/>
    <property type="match status" value="1"/>
</dbReference>
<evidence type="ECO:0000256" key="2">
    <source>
        <dbReference type="ARBA" id="ARBA00022679"/>
    </source>
</evidence>
<dbReference type="InterPro" id="IPR043129">
    <property type="entry name" value="ATPase_NBD"/>
</dbReference>
<dbReference type="PIRSF" id="PIRSF000538">
    <property type="entry name" value="GlpK"/>
    <property type="match status" value="1"/>
</dbReference>
<protein>
    <submittedName>
        <fullName evidence="6">Sugar kinase YoaC</fullName>
    </submittedName>
</protein>
<keyword evidence="2" id="KW-0808">Transferase</keyword>
<evidence type="ECO:0000259" key="5">
    <source>
        <dbReference type="Pfam" id="PF02782"/>
    </source>
</evidence>
<evidence type="ECO:0000256" key="3">
    <source>
        <dbReference type="ARBA" id="ARBA00022777"/>
    </source>
</evidence>
<gene>
    <name evidence="6" type="primary">yoaC</name>
    <name evidence="6" type="ORF">GCM10007415_01930</name>
</gene>
<dbReference type="InterPro" id="IPR018484">
    <property type="entry name" value="FGGY_N"/>
</dbReference>
<dbReference type="InterPro" id="IPR018485">
    <property type="entry name" value="FGGY_C"/>
</dbReference>
<dbReference type="RefSeq" id="WP_229738497.1">
    <property type="nucleotide sequence ID" value="NZ_BMER01000001.1"/>
</dbReference>
<dbReference type="GO" id="GO:0005975">
    <property type="term" value="P:carbohydrate metabolic process"/>
    <property type="evidence" value="ECO:0007669"/>
    <property type="project" value="InterPro"/>
</dbReference>
<comment type="similarity">
    <text evidence="1">Belongs to the FGGY kinase family.</text>
</comment>
<evidence type="ECO:0000313" key="6">
    <source>
        <dbReference type="EMBL" id="GGG74123.1"/>
    </source>
</evidence>
<reference evidence="6" key="1">
    <citation type="journal article" date="2014" name="Int. J. Syst. Evol. Microbiol.">
        <title>Complete genome sequence of Corynebacterium casei LMG S-19264T (=DSM 44701T), isolated from a smear-ripened cheese.</title>
        <authorList>
            <consortium name="US DOE Joint Genome Institute (JGI-PGF)"/>
            <person name="Walter F."/>
            <person name="Albersmeier A."/>
            <person name="Kalinowski J."/>
            <person name="Ruckert C."/>
        </authorList>
    </citation>
    <scope>NUCLEOTIDE SEQUENCE</scope>
    <source>
        <strain evidence="6">CGMCC 1.12195</strain>
    </source>
</reference>
<dbReference type="AlphaFoldDB" id="A0A917HC87"/>
<name>A0A917HC87_9SPHI</name>
<keyword evidence="7" id="KW-1185">Reference proteome</keyword>